<evidence type="ECO:0000259" key="7">
    <source>
        <dbReference type="PROSITE" id="PS50271"/>
    </source>
</evidence>
<dbReference type="InterPro" id="IPR001607">
    <property type="entry name" value="Znf_UBP"/>
</dbReference>
<dbReference type="PROSITE" id="PS50271">
    <property type="entry name" value="ZF_UBP"/>
    <property type="match status" value="1"/>
</dbReference>
<evidence type="ECO:0000256" key="3">
    <source>
        <dbReference type="ARBA" id="ARBA00022833"/>
    </source>
</evidence>
<dbReference type="GO" id="GO:0004843">
    <property type="term" value="F:cysteine-type deubiquitinase activity"/>
    <property type="evidence" value="ECO:0007669"/>
    <property type="project" value="InterPro"/>
</dbReference>
<dbReference type="GO" id="GO:0008270">
    <property type="term" value="F:zinc ion binding"/>
    <property type="evidence" value="ECO:0007669"/>
    <property type="project" value="UniProtKB-KW"/>
</dbReference>
<evidence type="ECO:0000256" key="4">
    <source>
        <dbReference type="PROSITE-ProRule" id="PRU00502"/>
    </source>
</evidence>
<dbReference type="AlphaFoldDB" id="A0AAD5YVV1"/>
<proteinExistence type="predicted"/>
<feature type="domain" description="USP" evidence="6">
    <location>
        <begin position="645"/>
        <end position="893"/>
    </location>
</feature>
<dbReference type="Gene3D" id="1.10.510.10">
    <property type="entry name" value="Transferase(Phosphotransferase) domain 1"/>
    <property type="match status" value="1"/>
</dbReference>
<evidence type="ECO:0000259" key="5">
    <source>
        <dbReference type="PROSITE" id="PS50011"/>
    </source>
</evidence>
<dbReference type="SUPFAM" id="SSF56112">
    <property type="entry name" value="Protein kinase-like (PK-like)"/>
    <property type="match status" value="1"/>
</dbReference>
<dbReference type="InterPro" id="IPR038765">
    <property type="entry name" value="Papain-like_cys_pep_sf"/>
</dbReference>
<dbReference type="PROSITE" id="PS00972">
    <property type="entry name" value="USP_1"/>
    <property type="match status" value="1"/>
</dbReference>
<reference evidence="8" key="1">
    <citation type="submission" date="2022-07" db="EMBL/GenBank/DDBJ databases">
        <title>Genome Sequence of Leucocoprinus birnbaumii.</title>
        <authorList>
            <person name="Buettner E."/>
        </authorList>
    </citation>
    <scope>NUCLEOTIDE SEQUENCE</scope>
    <source>
        <strain evidence="8">VT141</strain>
    </source>
</reference>
<protein>
    <recommendedName>
        <fullName evidence="10">Ubiquitinyl hydrolase 1</fullName>
    </recommendedName>
</protein>
<dbReference type="SUPFAM" id="SSF57850">
    <property type="entry name" value="RING/U-box"/>
    <property type="match status" value="1"/>
</dbReference>
<dbReference type="Proteomes" id="UP001213000">
    <property type="component" value="Unassembled WGS sequence"/>
</dbReference>
<keyword evidence="1" id="KW-0479">Metal-binding</keyword>
<dbReference type="GO" id="GO:0016579">
    <property type="term" value="P:protein deubiquitination"/>
    <property type="evidence" value="ECO:0007669"/>
    <property type="project" value="InterPro"/>
</dbReference>
<dbReference type="Pfam" id="PF00443">
    <property type="entry name" value="UCH"/>
    <property type="match status" value="1"/>
</dbReference>
<dbReference type="InterPro" id="IPR000719">
    <property type="entry name" value="Prot_kinase_dom"/>
</dbReference>
<dbReference type="PANTHER" id="PTHR24006">
    <property type="entry name" value="UBIQUITIN CARBOXYL-TERMINAL HYDROLASE"/>
    <property type="match status" value="1"/>
</dbReference>
<dbReference type="GO" id="GO:0005829">
    <property type="term" value="C:cytosol"/>
    <property type="evidence" value="ECO:0007669"/>
    <property type="project" value="TreeGrafter"/>
</dbReference>
<dbReference type="EMBL" id="JANIEX010000052">
    <property type="protein sequence ID" value="KAJ3574947.1"/>
    <property type="molecule type" value="Genomic_DNA"/>
</dbReference>
<dbReference type="FunFam" id="3.30.40.10:FF:000587">
    <property type="entry name" value="Ubiquitin carboxyl-terminal hydrolase"/>
    <property type="match status" value="1"/>
</dbReference>
<dbReference type="InterPro" id="IPR028889">
    <property type="entry name" value="USP"/>
</dbReference>
<keyword evidence="3" id="KW-0862">Zinc</keyword>
<dbReference type="Pfam" id="PF17807">
    <property type="entry name" value="zf-UBP_var"/>
    <property type="match status" value="1"/>
</dbReference>
<feature type="domain" description="UBP-type" evidence="7">
    <location>
        <begin position="397"/>
        <end position="502"/>
    </location>
</feature>
<dbReference type="SMART" id="SM00220">
    <property type="entry name" value="S_TKc"/>
    <property type="match status" value="1"/>
</dbReference>
<sequence>MIDYISFIWLARSPAMIQCTSSSATREAFYDAPASSPVEPYLHPLLSSAEPGEIAWDIGRHDGLIGAFSDVYVGNWGFPSPNSPEAALQGKSQHPEILSSWDLLEGNNPPPLISPFCENGDFFEYPECDTSGDRKELLLDAAAGLEYLTGSKIIHGYLKGMNVLVDGDDVPAIVDFGMSFVDLSTPNFSQPGRGTPRWQAPEIMSREDTVPKKAASRGIYLSACRARRRERSLLTWSLEYTPMRRLRHYWACFLQPGENGIQRQSRLKQVDHRKPAQCILDTQSKTNELRDWQELPSFFWFYRSAVLQLRTMPTTPVALRAYEQWRLRRPESAPTATHIKRTDSIDIKLHAPPQFENTRTITTRYYGRRNVIRTALAFAPESTGAVKSLPCSTTWTMACTHLDQLRSIRPPSGQLVHREECTLCFDGQDSPTGVDVCLTCFNGGCLDSERRHSILHFEKAHHPFTLNVKRKLKPNVQRVEDEEPPAKMKKLAIVEEHEEDKYEHVLTVRCWLCEPAGGRIIPDALQDPQIKALAEGVMTSLSSARQSEVKAWEEEIIPCEHTLMFQQESSGHIPASDTFCYVCDDLKQDPEVASHLATFGINVQTLSKTEKSMTELQLEHNLQYDFSLTSEDGTALEPLFGPGLTGLQNLGNSCYMASVLQTIFSLKPFQERYQTSYAITHTRSCDKLPAECLECQMCKVADGLLSGRYSVPSTRQASSGAGEGGLLHQATPVFQDGIGPVTFKTAIGKGRAEFSTMKQQDSEEFLTHLVQTLRRDVHKFKSQGLDVQDPTTIFSYTQEQRLQCSDCKKVRYVTESSDIVSVSVPATETGKTKDGKAIYESVELVKCLEALLGVEALEYACGSCSKNVVDLKHISFNLFGDSWVRFVKIYNKS</sequence>
<dbReference type="InterPro" id="IPR001394">
    <property type="entry name" value="Peptidase_C19_UCH"/>
</dbReference>
<dbReference type="InterPro" id="IPR041432">
    <property type="entry name" value="UBP13_Znf-UBP_var"/>
</dbReference>
<dbReference type="InterPro" id="IPR011009">
    <property type="entry name" value="Kinase-like_dom_sf"/>
</dbReference>
<dbReference type="InterPro" id="IPR050164">
    <property type="entry name" value="Peptidase_C19"/>
</dbReference>
<dbReference type="GO" id="GO:0005634">
    <property type="term" value="C:nucleus"/>
    <property type="evidence" value="ECO:0007669"/>
    <property type="project" value="TreeGrafter"/>
</dbReference>
<dbReference type="Gene3D" id="3.30.40.10">
    <property type="entry name" value="Zinc/RING finger domain, C3HC4 (zinc finger)"/>
    <property type="match status" value="1"/>
</dbReference>
<dbReference type="PROSITE" id="PS50011">
    <property type="entry name" value="PROTEIN_KINASE_DOM"/>
    <property type="match status" value="1"/>
</dbReference>
<evidence type="ECO:0000313" key="8">
    <source>
        <dbReference type="EMBL" id="KAJ3574947.1"/>
    </source>
</evidence>
<dbReference type="SUPFAM" id="SSF54001">
    <property type="entry name" value="Cysteine proteinases"/>
    <property type="match status" value="1"/>
</dbReference>
<accession>A0AAD5YVV1</accession>
<evidence type="ECO:0000256" key="1">
    <source>
        <dbReference type="ARBA" id="ARBA00022723"/>
    </source>
</evidence>
<keyword evidence="2 4" id="KW-0863">Zinc-finger</keyword>
<evidence type="ECO:0000313" key="9">
    <source>
        <dbReference type="Proteomes" id="UP001213000"/>
    </source>
</evidence>
<dbReference type="Gene3D" id="3.90.70.10">
    <property type="entry name" value="Cysteine proteinases"/>
    <property type="match status" value="1"/>
</dbReference>
<comment type="caution">
    <text evidence="8">The sequence shown here is derived from an EMBL/GenBank/DDBJ whole genome shotgun (WGS) entry which is preliminary data.</text>
</comment>
<evidence type="ECO:0000256" key="2">
    <source>
        <dbReference type="ARBA" id="ARBA00022771"/>
    </source>
</evidence>
<dbReference type="SMART" id="SM00290">
    <property type="entry name" value="ZnF_UBP"/>
    <property type="match status" value="1"/>
</dbReference>
<organism evidence="8 9">
    <name type="scientific">Leucocoprinus birnbaumii</name>
    <dbReference type="NCBI Taxonomy" id="56174"/>
    <lineage>
        <taxon>Eukaryota</taxon>
        <taxon>Fungi</taxon>
        <taxon>Dikarya</taxon>
        <taxon>Basidiomycota</taxon>
        <taxon>Agaricomycotina</taxon>
        <taxon>Agaricomycetes</taxon>
        <taxon>Agaricomycetidae</taxon>
        <taxon>Agaricales</taxon>
        <taxon>Agaricineae</taxon>
        <taxon>Agaricaceae</taxon>
        <taxon>Leucocoprinus</taxon>
    </lineage>
</organism>
<dbReference type="Pfam" id="PF00069">
    <property type="entry name" value="Pkinase"/>
    <property type="match status" value="1"/>
</dbReference>
<feature type="domain" description="Protein kinase" evidence="5">
    <location>
        <begin position="40"/>
        <end position="345"/>
    </location>
</feature>
<dbReference type="InterPro" id="IPR018200">
    <property type="entry name" value="USP_CS"/>
</dbReference>
<name>A0AAD5YVV1_9AGAR</name>
<dbReference type="PANTHER" id="PTHR24006:SF664">
    <property type="entry name" value="UBIQUITIN CARBOXYL-TERMINAL HYDROLASE"/>
    <property type="match status" value="1"/>
</dbReference>
<dbReference type="GO" id="GO:0004672">
    <property type="term" value="F:protein kinase activity"/>
    <property type="evidence" value="ECO:0007669"/>
    <property type="project" value="InterPro"/>
</dbReference>
<dbReference type="PROSITE" id="PS50235">
    <property type="entry name" value="USP_3"/>
    <property type="match status" value="1"/>
</dbReference>
<dbReference type="InterPro" id="IPR013083">
    <property type="entry name" value="Znf_RING/FYVE/PHD"/>
</dbReference>
<evidence type="ECO:0000259" key="6">
    <source>
        <dbReference type="PROSITE" id="PS50235"/>
    </source>
</evidence>
<dbReference type="GO" id="GO:0005524">
    <property type="term" value="F:ATP binding"/>
    <property type="evidence" value="ECO:0007669"/>
    <property type="project" value="InterPro"/>
</dbReference>
<keyword evidence="9" id="KW-1185">Reference proteome</keyword>
<evidence type="ECO:0008006" key="10">
    <source>
        <dbReference type="Google" id="ProtNLM"/>
    </source>
</evidence>
<gene>
    <name evidence="8" type="ORF">NP233_g1411</name>
</gene>